<dbReference type="CDD" id="cd11614">
    <property type="entry name" value="SAF_CpaB_FlgA_like"/>
    <property type="match status" value="1"/>
</dbReference>
<dbReference type="Proteomes" id="UP001623384">
    <property type="component" value="Chromosome"/>
</dbReference>
<keyword evidence="4" id="KW-1185">Reference proteome</keyword>
<dbReference type="RefSeq" id="WP_406637097.1">
    <property type="nucleotide sequence ID" value="NZ_CP148033.1"/>
</dbReference>
<name>A0ABZ2RFH4_9MICC</name>
<sequence length="252" mass="26099">MKSRLVAGSAAVALAIVGALLIIFYAQGADQRAIATTQPVDVLVVKTAIPAGTPVNDMAASLALEKVPAAGVSDTALSTLDNKAGTVSAVDLVPGEQLLAERLVAPADVKAQGAVEVPAGLQEVSFEVEPKRVVGGRINMGDHVGIALNFEGGAYKAKADDATTQLTLRKVLVTAVQRAPQPASTEKPAEGEANSQDTTLPQGSLLITVAVTDVDASKIIFTSINGSLWLTKEPLDAQDNGPRIERKEVVYK</sequence>
<dbReference type="SMART" id="SM00858">
    <property type="entry name" value="SAF"/>
    <property type="match status" value="1"/>
</dbReference>
<proteinExistence type="predicted"/>
<protein>
    <submittedName>
        <fullName evidence="3">RcpC/CpaB family pilus assembly protein</fullName>
    </submittedName>
</protein>
<dbReference type="EMBL" id="CP148033">
    <property type="protein sequence ID" value="WXK94203.1"/>
    <property type="molecule type" value="Genomic_DNA"/>
</dbReference>
<gene>
    <name evidence="3" type="ORF">WHH00_05195</name>
</gene>
<organism evidence="3 4">
    <name type="scientific">Pseudarthrobacter quantipunctorum</name>
    <dbReference type="NCBI Taxonomy" id="3128980"/>
    <lineage>
        <taxon>Bacteria</taxon>
        <taxon>Bacillati</taxon>
        <taxon>Actinomycetota</taxon>
        <taxon>Actinomycetes</taxon>
        <taxon>Micrococcales</taxon>
        <taxon>Micrococcaceae</taxon>
        <taxon>Pseudarthrobacter</taxon>
    </lineage>
</organism>
<evidence type="ECO:0000259" key="2">
    <source>
        <dbReference type="SMART" id="SM00858"/>
    </source>
</evidence>
<dbReference type="Pfam" id="PF16976">
    <property type="entry name" value="RcpC"/>
    <property type="match status" value="1"/>
</dbReference>
<feature type="domain" description="SAF" evidence="2">
    <location>
        <begin position="40"/>
        <end position="104"/>
    </location>
</feature>
<dbReference type="InterPro" id="IPR013974">
    <property type="entry name" value="SAF"/>
</dbReference>
<evidence type="ECO:0000313" key="3">
    <source>
        <dbReference type="EMBL" id="WXK94203.1"/>
    </source>
</evidence>
<accession>A0ABZ2RFH4</accession>
<evidence type="ECO:0000313" key="4">
    <source>
        <dbReference type="Proteomes" id="UP001623384"/>
    </source>
</evidence>
<evidence type="ECO:0000256" key="1">
    <source>
        <dbReference type="SAM" id="MobiDB-lite"/>
    </source>
</evidence>
<reference evidence="3 4" key="1">
    <citation type="submission" date="2024-03" db="EMBL/GenBank/DDBJ databases">
        <title>Rhodococcus navarretei sp. nov. and Pseudarthrobacter quantumdoti sp. nov., two new species with the ability to biosynthesize Quantum Dots isolated from soil samples at Union Glacier, Antarctica.</title>
        <authorList>
            <person name="Vargas M."/>
        </authorList>
    </citation>
    <scope>NUCLEOTIDE SEQUENCE [LARGE SCALE GENOMIC DNA]</scope>
    <source>
        <strain evidence="3 4">RC-2-3</strain>
    </source>
</reference>
<feature type="region of interest" description="Disordered" evidence="1">
    <location>
        <begin position="179"/>
        <end position="199"/>
    </location>
</feature>
<dbReference type="InterPro" id="IPR031571">
    <property type="entry name" value="RcpC_dom"/>
</dbReference>